<keyword evidence="1" id="KW-0812">Transmembrane</keyword>
<accession>A0AAP2GMN3</accession>
<evidence type="ECO:0000256" key="1">
    <source>
        <dbReference type="SAM" id="Phobius"/>
    </source>
</evidence>
<protein>
    <submittedName>
        <fullName evidence="2">Uncharacterized protein</fullName>
    </submittedName>
</protein>
<dbReference type="EMBL" id="JAHESF010000002">
    <property type="protein sequence ID" value="MBT1695905.1"/>
    <property type="molecule type" value="Genomic_DNA"/>
</dbReference>
<evidence type="ECO:0000313" key="3">
    <source>
        <dbReference type="Proteomes" id="UP001319200"/>
    </source>
</evidence>
<name>A0AAP2GMN3_9BACT</name>
<proteinExistence type="predicted"/>
<organism evidence="2 3">
    <name type="scientific">Chryseosolibacter histidini</name>
    <dbReference type="NCBI Taxonomy" id="2782349"/>
    <lineage>
        <taxon>Bacteria</taxon>
        <taxon>Pseudomonadati</taxon>
        <taxon>Bacteroidota</taxon>
        <taxon>Cytophagia</taxon>
        <taxon>Cytophagales</taxon>
        <taxon>Chryseotaleaceae</taxon>
        <taxon>Chryseosolibacter</taxon>
    </lineage>
</organism>
<dbReference type="Proteomes" id="UP001319200">
    <property type="component" value="Unassembled WGS sequence"/>
</dbReference>
<comment type="caution">
    <text evidence="2">The sequence shown here is derived from an EMBL/GenBank/DDBJ whole genome shotgun (WGS) entry which is preliminary data.</text>
</comment>
<keyword evidence="1" id="KW-1133">Transmembrane helix</keyword>
<feature type="transmembrane region" description="Helical" evidence="1">
    <location>
        <begin position="6"/>
        <end position="27"/>
    </location>
</feature>
<dbReference type="AlphaFoldDB" id="A0AAP2GMN3"/>
<keyword evidence="1" id="KW-0472">Membrane</keyword>
<keyword evidence="3" id="KW-1185">Reference proteome</keyword>
<evidence type="ECO:0000313" key="2">
    <source>
        <dbReference type="EMBL" id="MBT1695905.1"/>
    </source>
</evidence>
<sequence length="276" mass="31895">MSNPDYFEFIKISITVISPFIASYLTYSYAIKGKLKEVSFHKRQELNIILSHLLLVYHHLIKLKDLVSIRNSGDDELIIPKEFIPLFAVKCGFLNHDCFKNLEKSIENLNKYDPITYYELEGIGKRFDYVVEKILIPFIGSKSHSNVGDKLALVNLDKIIVEIVSTINAVSPLIDKETVKRSKQKLFKPGEEHDSLKNEINQWVYELIIDLMPKRERMPTFDEFLKEASNPEVKAVLNSQVKVLMDNEFESLIKMVAENPDLSFEEIEKELGKLNL</sequence>
<gene>
    <name evidence="2" type="ORF">KK083_03390</name>
</gene>
<dbReference type="RefSeq" id="WP_254160698.1">
    <property type="nucleotide sequence ID" value="NZ_JAHESF010000002.1"/>
</dbReference>
<reference evidence="2 3" key="1">
    <citation type="submission" date="2021-05" db="EMBL/GenBank/DDBJ databases">
        <title>A Polyphasic approach of four new species of the genus Ohtaekwangia: Ohtaekwangia histidinii sp. nov., Ohtaekwangia cretensis sp. nov., Ohtaekwangia indiensis sp. nov., Ohtaekwangia reichenbachii sp. nov. from diverse environment.</title>
        <authorList>
            <person name="Octaviana S."/>
        </authorList>
    </citation>
    <scope>NUCLEOTIDE SEQUENCE [LARGE SCALE GENOMIC DNA]</scope>
    <source>
        <strain evidence="2 3">PWU4</strain>
    </source>
</reference>